<evidence type="ECO:0000256" key="3">
    <source>
        <dbReference type="ARBA" id="ARBA00022777"/>
    </source>
</evidence>
<sequence length="709" mass="72354">MAAEAGAGIRPLGEADPRAVGPYRLIGRLGSGGMGSVYAGLDHYERRVAIKIVHAQFSDDREFRARFSREVALLRRVQGTCTTPVLDADVDAPQPWFACEYVPGPTLQERVERQGPMAGDELFALAAGLAEALVALHGVGIVHRDLKPQNVVCSPAGPRVLDLGIARSMEDSGLTRTGMMIGSPAWMSPERFKGQNSTPAADVYAWAMMVAYASTGVIPFGTGAPEVVALRVLQDDADTAGVPNALRGIVDWSADKDPLRRPSAHQVLETVTGTWRGALGAGAPAADPVSDATSLINLHWKAPAIEGGWASDGGPAAPPAPPGPPAPGASASGISAPGTGRRRAGRHAAAPAPELGQDFSQGQTQGPGFGQQPGGMADGATVPAPLPVPPPGVPQPRGPVGSVPPLPPTPPPMPPGPGTAPAGYAPYGDAAFGAAPGYASGTPHRPGTNENDTVVGDSLAGLFADGGGTGGASGRRRGRGGADGDGGTGESAGSVFARHRKPLIAAAAVVAAIVGVVAAVAAIGGDEKDKPPAPPAAKPDTPPPGTLVGPGVFDLSGLKLTIPAGWDARPNGPATVCVAPLELPVEVRTDCLRGGLRVWVGESQDRKVALDDPAGWTLGAPAAWCPSLAPGATGPKPKTTGRKFQKLGALTYEYARYTVPCTDGTSIEPQVWWLPQSKISFSTGGLPKTYDAVVKQLVTTMDKKSYKAP</sequence>
<dbReference type="PROSITE" id="PS00108">
    <property type="entry name" value="PROTEIN_KINASE_ST"/>
    <property type="match status" value="1"/>
</dbReference>
<gene>
    <name evidence="9" type="ORF">AB0C36_24765</name>
</gene>
<evidence type="ECO:0000313" key="9">
    <source>
        <dbReference type="EMBL" id="MEU8136710.1"/>
    </source>
</evidence>
<keyword evidence="4 5" id="KW-0067">ATP-binding</keyword>
<keyword evidence="3 9" id="KW-0418">Kinase</keyword>
<evidence type="ECO:0000313" key="10">
    <source>
        <dbReference type="Proteomes" id="UP001551482"/>
    </source>
</evidence>
<name>A0ABV3DLS8_9ACTN</name>
<dbReference type="InterPro" id="IPR017441">
    <property type="entry name" value="Protein_kinase_ATP_BS"/>
</dbReference>
<dbReference type="EC" id="2.7.11.1" evidence="9"/>
<keyword evidence="2 5" id="KW-0547">Nucleotide-binding</keyword>
<dbReference type="GO" id="GO:0004674">
    <property type="term" value="F:protein serine/threonine kinase activity"/>
    <property type="evidence" value="ECO:0007669"/>
    <property type="project" value="UniProtKB-EC"/>
</dbReference>
<feature type="compositionally biased region" description="Pro residues" evidence="6">
    <location>
        <begin position="532"/>
        <end position="545"/>
    </location>
</feature>
<dbReference type="PROSITE" id="PS50011">
    <property type="entry name" value="PROTEIN_KINASE_DOM"/>
    <property type="match status" value="1"/>
</dbReference>
<feature type="compositionally biased region" description="Pro residues" evidence="6">
    <location>
        <begin position="384"/>
        <end position="418"/>
    </location>
</feature>
<evidence type="ECO:0000256" key="4">
    <source>
        <dbReference type="ARBA" id="ARBA00022840"/>
    </source>
</evidence>
<organism evidence="9 10">
    <name type="scientific">Streptodolium elevatio</name>
    <dbReference type="NCBI Taxonomy" id="3157996"/>
    <lineage>
        <taxon>Bacteria</taxon>
        <taxon>Bacillati</taxon>
        <taxon>Actinomycetota</taxon>
        <taxon>Actinomycetes</taxon>
        <taxon>Kitasatosporales</taxon>
        <taxon>Streptomycetaceae</taxon>
        <taxon>Streptodolium</taxon>
    </lineage>
</organism>
<evidence type="ECO:0000256" key="1">
    <source>
        <dbReference type="ARBA" id="ARBA00022679"/>
    </source>
</evidence>
<feature type="compositionally biased region" description="Low complexity" evidence="6">
    <location>
        <begin position="419"/>
        <end position="439"/>
    </location>
</feature>
<dbReference type="InterPro" id="IPR008271">
    <property type="entry name" value="Ser/Thr_kinase_AS"/>
</dbReference>
<accession>A0ABV3DLS8</accession>
<keyword evidence="7" id="KW-0472">Membrane</keyword>
<evidence type="ECO:0000256" key="2">
    <source>
        <dbReference type="ARBA" id="ARBA00022741"/>
    </source>
</evidence>
<feature type="compositionally biased region" description="Pro residues" evidence="6">
    <location>
        <begin position="316"/>
        <end position="327"/>
    </location>
</feature>
<keyword evidence="7" id="KW-0812">Transmembrane</keyword>
<evidence type="ECO:0000256" key="5">
    <source>
        <dbReference type="PROSITE-ProRule" id="PRU10141"/>
    </source>
</evidence>
<dbReference type="CDD" id="cd14014">
    <property type="entry name" value="STKc_PknB_like"/>
    <property type="match status" value="1"/>
</dbReference>
<comment type="caution">
    <text evidence="9">The sequence shown here is derived from an EMBL/GenBank/DDBJ whole genome shotgun (WGS) entry which is preliminary data.</text>
</comment>
<feature type="region of interest" description="Disordered" evidence="6">
    <location>
        <begin position="307"/>
        <end position="493"/>
    </location>
</feature>
<dbReference type="Proteomes" id="UP001551482">
    <property type="component" value="Unassembled WGS sequence"/>
</dbReference>
<feature type="binding site" evidence="5">
    <location>
        <position position="51"/>
    </location>
    <ligand>
        <name>ATP</name>
        <dbReference type="ChEBI" id="CHEBI:30616"/>
    </ligand>
</feature>
<feature type="transmembrane region" description="Helical" evidence="7">
    <location>
        <begin position="503"/>
        <end position="523"/>
    </location>
</feature>
<dbReference type="SMART" id="SM00220">
    <property type="entry name" value="S_TKc"/>
    <property type="match status" value="1"/>
</dbReference>
<dbReference type="PANTHER" id="PTHR43289:SF34">
    <property type="entry name" value="SERINE_THREONINE-PROTEIN KINASE YBDM-RELATED"/>
    <property type="match status" value="1"/>
</dbReference>
<dbReference type="Gene3D" id="3.30.200.20">
    <property type="entry name" value="Phosphorylase Kinase, domain 1"/>
    <property type="match status" value="1"/>
</dbReference>
<dbReference type="InterPro" id="IPR000719">
    <property type="entry name" value="Prot_kinase_dom"/>
</dbReference>
<evidence type="ECO:0000256" key="6">
    <source>
        <dbReference type="SAM" id="MobiDB-lite"/>
    </source>
</evidence>
<feature type="compositionally biased region" description="Low complexity" evidence="6">
    <location>
        <begin position="328"/>
        <end position="339"/>
    </location>
</feature>
<evidence type="ECO:0000259" key="8">
    <source>
        <dbReference type="PROSITE" id="PS50011"/>
    </source>
</evidence>
<dbReference type="InterPro" id="IPR011009">
    <property type="entry name" value="Kinase-like_dom_sf"/>
</dbReference>
<dbReference type="RefSeq" id="WP_358357550.1">
    <property type="nucleotide sequence ID" value="NZ_JBEZFP010000069.1"/>
</dbReference>
<dbReference type="PANTHER" id="PTHR43289">
    <property type="entry name" value="MITOGEN-ACTIVATED PROTEIN KINASE KINASE KINASE 20-RELATED"/>
    <property type="match status" value="1"/>
</dbReference>
<dbReference type="PRINTS" id="PR01217">
    <property type="entry name" value="PRICHEXTENSN"/>
</dbReference>
<protein>
    <submittedName>
        <fullName evidence="9">Serine/threonine-protein kinase</fullName>
        <ecNumber evidence="9">2.7.11.1</ecNumber>
    </submittedName>
</protein>
<feature type="region of interest" description="Disordered" evidence="6">
    <location>
        <begin position="525"/>
        <end position="550"/>
    </location>
</feature>
<dbReference type="Gene3D" id="1.10.510.10">
    <property type="entry name" value="Transferase(Phosphotransferase) domain 1"/>
    <property type="match status" value="1"/>
</dbReference>
<proteinExistence type="predicted"/>
<dbReference type="Pfam" id="PF00069">
    <property type="entry name" value="Pkinase"/>
    <property type="match status" value="1"/>
</dbReference>
<dbReference type="SUPFAM" id="SSF56112">
    <property type="entry name" value="Protein kinase-like (PK-like)"/>
    <property type="match status" value="1"/>
</dbReference>
<keyword evidence="7" id="KW-1133">Transmembrane helix</keyword>
<dbReference type="EMBL" id="JBEZFP010000069">
    <property type="protein sequence ID" value="MEU8136710.1"/>
    <property type="molecule type" value="Genomic_DNA"/>
</dbReference>
<feature type="compositionally biased region" description="Gly residues" evidence="6">
    <location>
        <begin position="481"/>
        <end position="490"/>
    </location>
</feature>
<feature type="compositionally biased region" description="Gly residues" evidence="6">
    <location>
        <begin position="365"/>
        <end position="377"/>
    </location>
</feature>
<keyword evidence="10" id="KW-1185">Reference proteome</keyword>
<feature type="compositionally biased region" description="Gly residues" evidence="6">
    <location>
        <begin position="464"/>
        <end position="473"/>
    </location>
</feature>
<keyword evidence="1 9" id="KW-0808">Transferase</keyword>
<evidence type="ECO:0000256" key="7">
    <source>
        <dbReference type="SAM" id="Phobius"/>
    </source>
</evidence>
<feature type="domain" description="Protein kinase" evidence="8">
    <location>
        <begin position="23"/>
        <end position="276"/>
    </location>
</feature>
<reference evidence="9 10" key="1">
    <citation type="submission" date="2024-06" db="EMBL/GenBank/DDBJ databases">
        <title>The Natural Products Discovery Center: Release of the First 8490 Sequenced Strains for Exploring Actinobacteria Biosynthetic Diversity.</title>
        <authorList>
            <person name="Kalkreuter E."/>
            <person name="Kautsar S.A."/>
            <person name="Yang D."/>
            <person name="Bader C.D."/>
            <person name="Teijaro C.N."/>
            <person name="Fluegel L."/>
            <person name="Davis C.M."/>
            <person name="Simpson J.R."/>
            <person name="Lauterbach L."/>
            <person name="Steele A.D."/>
            <person name="Gui C."/>
            <person name="Meng S."/>
            <person name="Li G."/>
            <person name="Viehrig K."/>
            <person name="Ye F."/>
            <person name="Su P."/>
            <person name="Kiefer A.F."/>
            <person name="Nichols A."/>
            <person name="Cepeda A.J."/>
            <person name="Yan W."/>
            <person name="Fan B."/>
            <person name="Jiang Y."/>
            <person name="Adhikari A."/>
            <person name="Zheng C.-J."/>
            <person name="Schuster L."/>
            <person name="Cowan T.M."/>
            <person name="Smanski M.J."/>
            <person name="Chevrette M.G."/>
            <person name="De Carvalho L.P.S."/>
            <person name="Shen B."/>
        </authorList>
    </citation>
    <scope>NUCLEOTIDE SEQUENCE [LARGE SCALE GENOMIC DNA]</scope>
    <source>
        <strain evidence="9 10">NPDC048946</strain>
    </source>
</reference>
<dbReference type="PROSITE" id="PS00107">
    <property type="entry name" value="PROTEIN_KINASE_ATP"/>
    <property type="match status" value="1"/>
</dbReference>